<evidence type="ECO:0000256" key="2">
    <source>
        <dbReference type="ARBA" id="ARBA00022649"/>
    </source>
</evidence>
<organism evidence="9 10">
    <name type="scientific">Pelosinus fermentans B4</name>
    <dbReference type="NCBI Taxonomy" id="1149862"/>
    <lineage>
        <taxon>Bacteria</taxon>
        <taxon>Bacillati</taxon>
        <taxon>Bacillota</taxon>
        <taxon>Negativicutes</taxon>
        <taxon>Selenomonadales</taxon>
        <taxon>Sporomusaceae</taxon>
        <taxon>Pelosinus</taxon>
    </lineage>
</organism>
<name>I9B6Y8_9FIRM</name>
<dbReference type="PANTHER" id="PTHR33653">
    <property type="entry name" value="RIBONUCLEASE VAPC2"/>
    <property type="match status" value="1"/>
</dbReference>
<keyword evidence="3" id="KW-0540">Nuclease</keyword>
<comment type="similarity">
    <text evidence="7">Belongs to the PINc/VapC protein family.</text>
</comment>
<keyword evidence="10" id="KW-1185">Reference proteome</keyword>
<gene>
    <name evidence="9" type="ORF">FB4_1734</name>
</gene>
<feature type="domain" description="PIN" evidence="8">
    <location>
        <begin position="15"/>
        <end position="135"/>
    </location>
</feature>
<dbReference type="SUPFAM" id="SSF88723">
    <property type="entry name" value="PIN domain-like"/>
    <property type="match status" value="1"/>
</dbReference>
<proteinExistence type="inferred from homology"/>
<dbReference type="PANTHER" id="PTHR33653:SF1">
    <property type="entry name" value="RIBONUCLEASE VAPC2"/>
    <property type="match status" value="1"/>
</dbReference>
<dbReference type="RefSeq" id="WP_007930122.1">
    <property type="nucleotide sequence ID" value="NZ_AKVJ01000002.1"/>
</dbReference>
<dbReference type="GO" id="GO:0004518">
    <property type="term" value="F:nuclease activity"/>
    <property type="evidence" value="ECO:0007669"/>
    <property type="project" value="UniProtKB-KW"/>
</dbReference>
<evidence type="ECO:0000256" key="7">
    <source>
        <dbReference type="ARBA" id="ARBA00038093"/>
    </source>
</evidence>
<dbReference type="InterPro" id="IPR029060">
    <property type="entry name" value="PIN-like_dom_sf"/>
</dbReference>
<keyword evidence="4" id="KW-0479">Metal-binding</keyword>
<sequence length="147" mass="16477">MTIADFLKVYKKIGFDTNIFIAVFAQEPIGARVLPIIDAVGNKETHEIWTSVLAFSECSVRPYREANWNALDQVKLMFQMPNLTAYHIDEEIAEEAAKLRAAYNVKMPDALIAATAIVKGADVLLTNDYELSAIREISVVRLDELCQ</sequence>
<evidence type="ECO:0000313" key="9">
    <source>
        <dbReference type="EMBL" id="EIW20882.1"/>
    </source>
</evidence>
<dbReference type="InterPro" id="IPR002716">
    <property type="entry name" value="PIN_dom"/>
</dbReference>
<keyword evidence="2" id="KW-1277">Toxin-antitoxin system</keyword>
<evidence type="ECO:0000313" key="10">
    <source>
        <dbReference type="Proteomes" id="UP000004324"/>
    </source>
</evidence>
<keyword evidence="6" id="KW-0460">Magnesium</keyword>
<dbReference type="Proteomes" id="UP000004324">
    <property type="component" value="Unassembled WGS sequence"/>
</dbReference>
<dbReference type="PATRIC" id="fig|1149862.3.peg.9"/>
<evidence type="ECO:0000256" key="4">
    <source>
        <dbReference type="ARBA" id="ARBA00022723"/>
    </source>
</evidence>
<keyword evidence="5" id="KW-0378">Hydrolase</keyword>
<evidence type="ECO:0000256" key="6">
    <source>
        <dbReference type="ARBA" id="ARBA00022842"/>
    </source>
</evidence>
<dbReference type="EMBL" id="AKVJ01000002">
    <property type="protein sequence ID" value="EIW20882.1"/>
    <property type="molecule type" value="Genomic_DNA"/>
</dbReference>
<comment type="cofactor">
    <cofactor evidence="1">
        <name>Mg(2+)</name>
        <dbReference type="ChEBI" id="CHEBI:18420"/>
    </cofactor>
</comment>
<evidence type="ECO:0000259" key="8">
    <source>
        <dbReference type="Pfam" id="PF01850"/>
    </source>
</evidence>
<dbReference type="GO" id="GO:0046872">
    <property type="term" value="F:metal ion binding"/>
    <property type="evidence" value="ECO:0007669"/>
    <property type="project" value="UniProtKB-KW"/>
</dbReference>
<accession>I9B6Y8</accession>
<dbReference type="OrthoDB" id="597982at2"/>
<dbReference type="InterPro" id="IPR050556">
    <property type="entry name" value="Type_II_TA_system_RNase"/>
</dbReference>
<dbReference type="AlphaFoldDB" id="I9B6Y8"/>
<evidence type="ECO:0000256" key="1">
    <source>
        <dbReference type="ARBA" id="ARBA00001946"/>
    </source>
</evidence>
<evidence type="ECO:0000256" key="3">
    <source>
        <dbReference type="ARBA" id="ARBA00022722"/>
    </source>
</evidence>
<comment type="caution">
    <text evidence="9">The sequence shown here is derived from an EMBL/GenBank/DDBJ whole genome shotgun (WGS) entry which is preliminary data.</text>
</comment>
<evidence type="ECO:0000256" key="5">
    <source>
        <dbReference type="ARBA" id="ARBA00022801"/>
    </source>
</evidence>
<protein>
    <submittedName>
        <fullName evidence="9">PilT protein domain protein</fullName>
    </submittedName>
</protein>
<dbReference type="Pfam" id="PF01850">
    <property type="entry name" value="PIN"/>
    <property type="match status" value="1"/>
</dbReference>
<dbReference type="GO" id="GO:0016787">
    <property type="term" value="F:hydrolase activity"/>
    <property type="evidence" value="ECO:0007669"/>
    <property type="project" value="UniProtKB-KW"/>
</dbReference>
<dbReference type="Gene3D" id="3.40.50.1010">
    <property type="entry name" value="5'-nuclease"/>
    <property type="match status" value="1"/>
</dbReference>
<reference evidence="9 10" key="1">
    <citation type="journal article" date="2012" name="J. Bacteriol.">
        <title>Draft Genome Sequences for Two Metal-Reducing Pelosinus fermentans Strains Isolated from a Cr(VI)-Contaminated Site and for Type Strain R7.</title>
        <authorList>
            <person name="Brown S.D."/>
            <person name="Podar M."/>
            <person name="Klingeman D.M."/>
            <person name="Johnson C.M."/>
            <person name="Yang Z.K."/>
            <person name="Utturkar S.M."/>
            <person name="Land M.L."/>
            <person name="Mosher J.J."/>
            <person name="Hurt R.A.Jr."/>
            <person name="Phelps T.J."/>
            <person name="Palumbo A.V."/>
            <person name="Arkin A.P."/>
            <person name="Hazen T.C."/>
            <person name="Elias D.A."/>
        </authorList>
    </citation>
    <scope>NUCLEOTIDE SEQUENCE [LARGE SCALE GENOMIC DNA]</scope>
    <source>
        <strain evidence="9 10">B4</strain>
    </source>
</reference>